<dbReference type="RefSeq" id="WP_198113728.1">
    <property type="nucleotide sequence ID" value="NZ_AP018357.1"/>
</dbReference>
<evidence type="ECO:0000313" key="1">
    <source>
        <dbReference type="EMBL" id="BBA39683.1"/>
    </source>
</evidence>
<dbReference type="Proteomes" id="UP000611459">
    <property type="component" value="Unassembled WGS sequence"/>
</dbReference>
<evidence type="ECO:0000313" key="5">
    <source>
        <dbReference type="Proteomes" id="UP000664048"/>
    </source>
</evidence>
<evidence type="ECO:0000313" key="3">
    <source>
        <dbReference type="EMBL" id="MBO1829475.1"/>
    </source>
</evidence>
<dbReference type="GeneID" id="93189539"/>
<organism evidence="1">
    <name type="scientific">Burkholderia contaminans</name>
    <dbReference type="NCBI Taxonomy" id="488447"/>
    <lineage>
        <taxon>Bacteria</taxon>
        <taxon>Pseudomonadati</taxon>
        <taxon>Pseudomonadota</taxon>
        <taxon>Betaproteobacteria</taxon>
        <taxon>Burkholderiales</taxon>
        <taxon>Burkholderiaceae</taxon>
        <taxon>Burkholderia</taxon>
        <taxon>Burkholderia cepacia complex</taxon>
    </lineage>
</organism>
<keyword evidence="5" id="KW-1185">Reference proteome</keyword>
<proteinExistence type="predicted"/>
<dbReference type="EMBL" id="JAENIB010000002">
    <property type="protein sequence ID" value="MBK1929970.1"/>
    <property type="molecule type" value="Genomic_DNA"/>
</dbReference>
<dbReference type="EMBL" id="CP090641">
    <property type="protein sequence ID" value="WFN20047.1"/>
    <property type="molecule type" value="Genomic_DNA"/>
</dbReference>
<reference evidence="4 6" key="5">
    <citation type="submission" date="2021-12" db="EMBL/GenBank/DDBJ databases">
        <title>Genomic and phenotypic characterization of three Burkholderia contaminans isolates recovered from different sources.</title>
        <authorList>
            <person name="Lopez De Volder A."/>
            <person name="Fan Y."/>
            <person name="Nunvar J."/>
            <person name="Herrera T."/>
            <person name="Timp W."/>
            <person name="Degrossi J."/>
        </authorList>
    </citation>
    <scope>NUCLEOTIDE SEQUENCE [LARGE SCALE GENOMIC DNA]</scope>
    <source>
        <strain evidence="4 6">LMG 23361</strain>
    </source>
</reference>
<protein>
    <submittedName>
        <fullName evidence="1">Uncharacterized protein</fullName>
    </submittedName>
</protein>
<reference evidence="1" key="1">
    <citation type="journal article" date="2016" name="Biosci. Biotechnol. Biochem.">
        <title>Bioconversion of AHX to AOH by resting cells of Burkholderia contaminans CH-1.</title>
        <authorList>
            <person name="Choi J.H."/>
            <person name="Kikuchi A."/>
            <person name="Pumkaeo P."/>
            <person name="Hirai H."/>
            <person name="Tokuyama S."/>
            <person name="Kawagishi H."/>
        </authorList>
    </citation>
    <scope>NUCLEOTIDE SEQUENCE</scope>
    <source>
        <strain evidence="1">CH-1</strain>
    </source>
</reference>
<dbReference type="EMBL" id="AP018357">
    <property type="protein sequence ID" value="BBA39683.1"/>
    <property type="molecule type" value="Genomic_DNA"/>
</dbReference>
<evidence type="ECO:0000313" key="4">
    <source>
        <dbReference type="EMBL" id="WFN20047.1"/>
    </source>
</evidence>
<dbReference type="AlphaFoldDB" id="A0A250L530"/>
<reference evidence="1" key="2">
    <citation type="journal article" date="2017" name="Genome Announc.">
        <title>High-Quality Draft Genome Sequence of Burkholderia contaminans CH-1, a Gram-Negative Bacterium That Metabolizes 2-Azahypoxanthine, a Plant Growth-Regulating Compound.</title>
        <authorList>
            <person name="Choi J.-H."/>
            <person name="Sugiura H."/>
            <person name="Moriuchi R."/>
            <person name="Kawagishi H."/>
            <person name="Dohra H."/>
        </authorList>
    </citation>
    <scope>NUCLEOTIDE SEQUENCE</scope>
    <source>
        <strain evidence="1">CH-1</strain>
    </source>
</reference>
<evidence type="ECO:0000313" key="6">
    <source>
        <dbReference type="Proteomes" id="UP001220209"/>
    </source>
</evidence>
<reference evidence="3 5" key="4">
    <citation type="submission" date="2021-03" db="EMBL/GenBank/DDBJ databases">
        <title>Clinical course, treatment and visual outcome of an outbreak of Burkholderia contaminans endophthalmitis following cataract surgery.</title>
        <authorList>
            <person name="Lind C."/>
            <person name="Olsen K."/>
            <person name="Angelsen N.K."/>
            <person name="Krefting E.A."/>
            <person name="Fossen K."/>
            <person name="Gravningen K."/>
            <person name="Depoorter E."/>
            <person name="Vandamme P."/>
            <person name="Bertelsen G."/>
        </authorList>
    </citation>
    <scope>NUCLEOTIDE SEQUENCE [LARGE SCALE GENOMIC DNA]</scope>
    <source>
        <strain evidence="3 5">51242556</strain>
    </source>
</reference>
<dbReference type="Proteomes" id="UP000664048">
    <property type="component" value="Unassembled WGS sequence"/>
</dbReference>
<dbReference type="EMBL" id="JAGEMX010000002">
    <property type="protein sequence ID" value="MBO1829475.1"/>
    <property type="molecule type" value="Genomic_DNA"/>
</dbReference>
<sequence length="254" mass="28195">MNVMRPIRSGNKPFTQTKQLGLAVLLGVVVSVHAVARDVPSPSIAPLAGKPDGFVPKGWKLEFQTKGDLNGDGRDDLVLILRDNDPANVISHDGMCENPFDANPRILVVAFAQPDGRYAVALRNDTLIPARESPCLADALEDEGVIIDRGALRVTLRRFASAGSWEMGSTTYTFRWQDRNFMLIGYDKFSTMRNTGVVRNLSVNYSTGKAKISIGDVSDDRERTRWVKLPTQRRWTLDQIGDGFEFSRSLPSIE</sequence>
<evidence type="ECO:0000313" key="2">
    <source>
        <dbReference type="EMBL" id="MBK1929970.1"/>
    </source>
</evidence>
<reference evidence="2" key="3">
    <citation type="submission" date="2021-01" db="EMBL/GenBank/DDBJ databases">
        <title>Outbreak of Burkholderia contaminns endophthalmitis traced to a clinical ventilation system.</title>
        <authorList>
            <person name="Lipuma J."/>
            <person name="Spilker T."/>
            <person name="Kratholm J."/>
        </authorList>
    </citation>
    <scope>NUCLEOTIDE SEQUENCE</scope>
    <source>
        <strain evidence="2">HI4954</strain>
    </source>
</reference>
<dbReference type="Proteomes" id="UP001220209">
    <property type="component" value="Chromosome 2"/>
</dbReference>
<accession>A0A250L530</accession>
<name>A0A250L530_9BURK</name>
<gene>
    <name evidence="1" type="ORF">BCCH1_21060</name>
    <name evidence="3" type="ORF">J4M89_08770</name>
    <name evidence="2" type="ORF">JIN94_08760</name>
    <name evidence="4" type="ORF">LXE91_29350</name>
</gene>